<name>A0ABV4P3G7_9GAMM</name>
<reference evidence="1 2" key="1">
    <citation type="submission" date="2024-08" db="EMBL/GenBank/DDBJ databases">
        <authorList>
            <person name="Ishaq N."/>
        </authorList>
    </citation>
    <scope>NUCLEOTIDE SEQUENCE [LARGE SCALE GENOMIC DNA]</scope>
    <source>
        <strain evidence="1 2">DSM 18651</strain>
    </source>
</reference>
<comment type="caution">
    <text evidence="1">The sequence shown here is derived from an EMBL/GenBank/DDBJ whole genome shotgun (WGS) entry which is preliminary data.</text>
</comment>
<evidence type="ECO:0000313" key="2">
    <source>
        <dbReference type="Proteomes" id="UP001569428"/>
    </source>
</evidence>
<dbReference type="RefSeq" id="WP_371840613.1">
    <property type="nucleotide sequence ID" value="NZ_JBGMEK010000058.1"/>
</dbReference>
<dbReference type="Proteomes" id="UP001569428">
    <property type="component" value="Unassembled WGS sequence"/>
</dbReference>
<evidence type="ECO:0000313" key="1">
    <source>
        <dbReference type="EMBL" id="MFA0812879.1"/>
    </source>
</evidence>
<accession>A0ABV4P3G7</accession>
<dbReference type="Gene3D" id="2.60.120.430">
    <property type="entry name" value="Galactose-binding lectin"/>
    <property type="match status" value="1"/>
</dbReference>
<dbReference type="EMBL" id="JBGMEK010000058">
    <property type="protein sequence ID" value="MFA0812879.1"/>
    <property type="molecule type" value="Genomic_DNA"/>
</dbReference>
<protein>
    <submittedName>
        <fullName evidence="1">Uncharacterized protein</fullName>
    </submittedName>
</protein>
<sequence length="91" mass="10073">MEDLDNSDLLVFEVASGDWFGMGVWMHHDLNLMNYQNGHLNFRMRSTGAQGFEVGLASTNGGESWVKLSPNGDTFGLEWDGMANGTWSASR</sequence>
<organism evidence="1 2">
    <name type="scientific">Microbulbifer epialgicus</name>
    <dbReference type="NCBI Taxonomy" id="393907"/>
    <lineage>
        <taxon>Bacteria</taxon>
        <taxon>Pseudomonadati</taxon>
        <taxon>Pseudomonadota</taxon>
        <taxon>Gammaproteobacteria</taxon>
        <taxon>Cellvibrionales</taxon>
        <taxon>Microbulbiferaceae</taxon>
        <taxon>Microbulbifer</taxon>
    </lineage>
</organism>
<gene>
    <name evidence="1" type="ORF">ACCI49_18370</name>
</gene>
<proteinExistence type="predicted"/>
<keyword evidence="2" id="KW-1185">Reference proteome</keyword>